<dbReference type="RefSeq" id="WP_133678792.1">
    <property type="nucleotide sequence ID" value="NZ_SNZP01000003.1"/>
</dbReference>
<feature type="transmembrane region" description="Helical" evidence="6">
    <location>
        <begin position="414"/>
        <end position="437"/>
    </location>
</feature>
<dbReference type="InterPro" id="IPR003838">
    <property type="entry name" value="ABC3_permease_C"/>
</dbReference>
<name>A0A4R7BA14_9NEIS</name>
<keyword evidence="2" id="KW-1003">Cell membrane</keyword>
<feature type="transmembrane region" description="Helical" evidence="6">
    <location>
        <begin position="790"/>
        <end position="811"/>
    </location>
</feature>
<feature type="domain" description="ABC3 transporter permease C-terminal" evidence="7">
    <location>
        <begin position="260"/>
        <end position="374"/>
    </location>
</feature>
<dbReference type="GO" id="GO:0005886">
    <property type="term" value="C:plasma membrane"/>
    <property type="evidence" value="ECO:0007669"/>
    <property type="project" value="UniProtKB-SubCell"/>
</dbReference>
<dbReference type="Pfam" id="PF02687">
    <property type="entry name" value="FtsX"/>
    <property type="match status" value="2"/>
</dbReference>
<dbReference type="OrthoDB" id="5292592at2"/>
<feature type="transmembrane region" description="Helical" evidence="6">
    <location>
        <begin position="345"/>
        <end position="368"/>
    </location>
</feature>
<dbReference type="PANTHER" id="PTHR30287">
    <property type="entry name" value="MEMBRANE COMPONENT OF PREDICTED ABC SUPERFAMILY METABOLITE UPTAKE TRANSPORTER"/>
    <property type="match status" value="1"/>
</dbReference>
<comment type="subcellular location">
    <subcellularLocation>
        <location evidence="1">Cell membrane</location>
        <topology evidence="1">Multi-pass membrane protein</topology>
    </subcellularLocation>
</comment>
<keyword evidence="9" id="KW-1185">Reference proteome</keyword>
<feature type="transmembrane region" description="Helical" evidence="6">
    <location>
        <begin position="463"/>
        <end position="486"/>
    </location>
</feature>
<sequence length="826" mass="88570">MKRLAAAWRFAWRELLSGELTLLALALLVAVCATSSVAFFADRVRQGLTLHANQLLAADLAIESDAPLPSSLVLSARQAGLQVSGSQTFPSMVTTAGAVALASLRAVPDNYPLRGEMRVRLADGKVRVGAWRPAPGDAWADSRLMARLGIRLGDRLRLGNLSLRLSGELLREPDGALAGYSFMPRLLFNQADVTATGLLGPGARARWRLMVSGQPVAVDAWRRGVEARLPAGARVESVEDARPELRSAMTRARRFLGLTAMLTATLAAAAMMLAVRRFLARQWQPVAVLRCLGLTGTEITGLFATVLLALALIGGGLGSALGYGVQAALAGIAIPDAGETLPPPAVWLIGLGPASALLLLIGLALPPVMALRRVPPSAVLRAEVPPRSVGMGLPPLAILLLIALSLWQMDDWRLAGWLLAGMSGYFLVAGGAAWCLVLGSRRLSRGEGAIGWRFGVAALARRPWLAVLQVVALSTGLMALLTLTVVRTDLLDAWRQSLPPDAPNQFVINLQPDQVQDFNAMFAAARLPMPEIAPIARGRLLAINGRPVQPAQYRDEQAQRLAGREFNLSWRDAPPEANRLVAGQWWSTAAVDEFSLEQEMAQAMGIRLGDLLTFDVAGTQLVGRVTSLRTVAWNSFRLNFFVLAPRAMLASRATSLVAAFYLPPAQRGFADRLVRRFANLTAVDVSDVLDQVREVIDRLAQAVEALFVLTLCAGVLVLWAALGATRDERLADAALMRALGASRRQLRTVVLAELLWLGGFTGLLAGSGAMLLGAFAGWKLLELPLRCNGLLPVLGLLCGMLLVPLAGWPLLRRVVRQTPLSTLQAR</sequence>
<gene>
    <name evidence="8" type="ORF">DFP86_10366</name>
</gene>
<protein>
    <submittedName>
        <fullName evidence="8">Putative ABC transport system permease protein</fullName>
    </submittedName>
</protein>
<dbReference type="AlphaFoldDB" id="A0A4R7BA14"/>
<dbReference type="EMBL" id="SNZP01000003">
    <property type="protein sequence ID" value="TDR81413.1"/>
    <property type="molecule type" value="Genomic_DNA"/>
</dbReference>
<feature type="transmembrane region" description="Helical" evidence="6">
    <location>
        <begin position="746"/>
        <end position="778"/>
    </location>
</feature>
<evidence type="ECO:0000313" key="9">
    <source>
        <dbReference type="Proteomes" id="UP000295611"/>
    </source>
</evidence>
<evidence type="ECO:0000256" key="4">
    <source>
        <dbReference type="ARBA" id="ARBA00022989"/>
    </source>
</evidence>
<dbReference type="Proteomes" id="UP000295611">
    <property type="component" value="Unassembled WGS sequence"/>
</dbReference>
<proteinExistence type="predicted"/>
<evidence type="ECO:0000256" key="1">
    <source>
        <dbReference type="ARBA" id="ARBA00004651"/>
    </source>
</evidence>
<evidence type="ECO:0000256" key="2">
    <source>
        <dbReference type="ARBA" id="ARBA00022475"/>
    </source>
</evidence>
<keyword evidence="3 6" id="KW-0812">Transmembrane</keyword>
<keyword evidence="5 6" id="KW-0472">Membrane</keyword>
<feature type="domain" description="ABC3 transporter permease C-terminal" evidence="7">
    <location>
        <begin position="706"/>
        <end position="819"/>
    </location>
</feature>
<dbReference type="PANTHER" id="PTHR30287:SF1">
    <property type="entry name" value="INNER MEMBRANE PROTEIN"/>
    <property type="match status" value="1"/>
</dbReference>
<feature type="transmembrane region" description="Helical" evidence="6">
    <location>
        <begin position="255"/>
        <end position="275"/>
    </location>
</feature>
<evidence type="ECO:0000256" key="5">
    <source>
        <dbReference type="ARBA" id="ARBA00023136"/>
    </source>
</evidence>
<accession>A0A4R7BA14</accession>
<evidence type="ECO:0000259" key="7">
    <source>
        <dbReference type="Pfam" id="PF02687"/>
    </source>
</evidence>
<feature type="transmembrane region" description="Helical" evidence="6">
    <location>
        <begin position="287"/>
        <end position="313"/>
    </location>
</feature>
<evidence type="ECO:0000256" key="3">
    <source>
        <dbReference type="ARBA" id="ARBA00022692"/>
    </source>
</evidence>
<reference evidence="8 9" key="1">
    <citation type="submission" date="2019-03" db="EMBL/GenBank/DDBJ databases">
        <title>Genomic Encyclopedia of Type Strains, Phase III (KMG-III): the genomes of soil and plant-associated and newly described type strains.</title>
        <authorList>
            <person name="Whitman W."/>
        </authorList>
    </citation>
    <scope>NUCLEOTIDE SEQUENCE [LARGE SCALE GENOMIC DNA]</scope>
    <source>
        <strain evidence="8 9">CECT 8976</strain>
    </source>
</reference>
<evidence type="ECO:0000313" key="8">
    <source>
        <dbReference type="EMBL" id="TDR81413.1"/>
    </source>
</evidence>
<keyword evidence="4 6" id="KW-1133">Transmembrane helix</keyword>
<evidence type="ECO:0000256" key="6">
    <source>
        <dbReference type="SAM" id="Phobius"/>
    </source>
</evidence>
<comment type="caution">
    <text evidence="8">The sequence shown here is derived from an EMBL/GenBank/DDBJ whole genome shotgun (WGS) entry which is preliminary data.</text>
</comment>
<feature type="transmembrane region" description="Helical" evidence="6">
    <location>
        <begin position="389"/>
        <end position="408"/>
    </location>
</feature>
<dbReference type="InterPro" id="IPR038766">
    <property type="entry name" value="Membrane_comp_ABC_pdt"/>
</dbReference>
<feature type="transmembrane region" description="Helical" evidence="6">
    <location>
        <begin position="705"/>
        <end position="725"/>
    </location>
</feature>
<organism evidence="8 9">
    <name type="scientific">Paludibacterium purpuratum</name>
    <dbReference type="NCBI Taxonomy" id="1144873"/>
    <lineage>
        <taxon>Bacteria</taxon>
        <taxon>Pseudomonadati</taxon>
        <taxon>Pseudomonadota</taxon>
        <taxon>Betaproteobacteria</taxon>
        <taxon>Neisseriales</taxon>
        <taxon>Chromobacteriaceae</taxon>
        <taxon>Paludibacterium</taxon>
    </lineage>
</organism>